<feature type="region of interest" description="Disordered" evidence="1">
    <location>
        <begin position="20"/>
        <end position="82"/>
    </location>
</feature>
<dbReference type="EMBL" id="BGZK01005356">
    <property type="protein sequence ID" value="GBP13685.1"/>
    <property type="molecule type" value="Genomic_DNA"/>
</dbReference>
<organism evidence="2 3">
    <name type="scientific">Eumeta variegata</name>
    <name type="common">Bagworm moth</name>
    <name type="synonym">Eumeta japonica</name>
    <dbReference type="NCBI Taxonomy" id="151549"/>
    <lineage>
        <taxon>Eukaryota</taxon>
        <taxon>Metazoa</taxon>
        <taxon>Ecdysozoa</taxon>
        <taxon>Arthropoda</taxon>
        <taxon>Hexapoda</taxon>
        <taxon>Insecta</taxon>
        <taxon>Pterygota</taxon>
        <taxon>Neoptera</taxon>
        <taxon>Endopterygota</taxon>
        <taxon>Lepidoptera</taxon>
        <taxon>Glossata</taxon>
        <taxon>Ditrysia</taxon>
        <taxon>Tineoidea</taxon>
        <taxon>Psychidae</taxon>
        <taxon>Oiketicinae</taxon>
        <taxon>Eumeta</taxon>
    </lineage>
</organism>
<dbReference type="Proteomes" id="UP000299102">
    <property type="component" value="Unassembled WGS sequence"/>
</dbReference>
<evidence type="ECO:0000256" key="1">
    <source>
        <dbReference type="SAM" id="MobiDB-lite"/>
    </source>
</evidence>
<sequence length="82" mass="9436">MEKEQCIKYATFIDINTTISQPQDIGKTQTDESDWDEELDTPTNDTIDTDELEAEMKRQKGRKQKDKNTNVVANQRSAKEAN</sequence>
<feature type="compositionally biased region" description="Acidic residues" evidence="1">
    <location>
        <begin position="31"/>
        <end position="40"/>
    </location>
</feature>
<evidence type="ECO:0000313" key="2">
    <source>
        <dbReference type="EMBL" id="GBP13685.1"/>
    </source>
</evidence>
<evidence type="ECO:0000313" key="3">
    <source>
        <dbReference type="Proteomes" id="UP000299102"/>
    </source>
</evidence>
<dbReference type="AlphaFoldDB" id="A0A4C1THT3"/>
<protein>
    <submittedName>
        <fullName evidence="2">Uncharacterized protein</fullName>
    </submittedName>
</protein>
<keyword evidence="3" id="KW-1185">Reference proteome</keyword>
<comment type="caution">
    <text evidence="2">The sequence shown here is derived from an EMBL/GenBank/DDBJ whole genome shotgun (WGS) entry which is preliminary data.</text>
</comment>
<gene>
    <name evidence="2" type="ORF">EVAR_101527_1</name>
</gene>
<accession>A0A4C1THT3</accession>
<proteinExistence type="predicted"/>
<name>A0A4C1THT3_EUMVA</name>
<reference evidence="2 3" key="1">
    <citation type="journal article" date="2019" name="Commun. Biol.">
        <title>The bagworm genome reveals a unique fibroin gene that provides high tensile strength.</title>
        <authorList>
            <person name="Kono N."/>
            <person name="Nakamura H."/>
            <person name="Ohtoshi R."/>
            <person name="Tomita M."/>
            <person name="Numata K."/>
            <person name="Arakawa K."/>
        </authorList>
    </citation>
    <scope>NUCLEOTIDE SEQUENCE [LARGE SCALE GENOMIC DNA]</scope>
</reference>